<feature type="transmembrane region" description="Helical" evidence="9">
    <location>
        <begin position="137"/>
        <end position="155"/>
    </location>
</feature>
<keyword evidence="7 9" id="KW-0811">Translocation</keyword>
<evidence type="ECO:0000256" key="3">
    <source>
        <dbReference type="ARBA" id="ARBA00022475"/>
    </source>
</evidence>
<dbReference type="GO" id="GO:0005886">
    <property type="term" value="C:plasma membrane"/>
    <property type="evidence" value="ECO:0007669"/>
    <property type="project" value="UniProtKB-SubCell"/>
</dbReference>
<dbReference type="GO" id="GO:0043952">
    <property type="term" value="P:protein transport by the Sec complex"/>
    <property type="evidence" value="ECO:0007669"/>
    <property type="project" value="UniProtKB-UniRule"/>
</dbReference>
<evidence type="ECO:0000256" key="2">
    <source>
        <dbReference type="ARBA" id="ARBA00022448"/>
    </source>
</evidence>
<comment type="similarity">
    <text evidence="9">Belongs to the SecD/SecF family. SecF subfamily.</text>
</comment>
<dbReference type="GO" id="GO:0065002">
    <property type="term" value="P:intracellular protein transmembrane transport"/>
    <property type="evidence" value="ECO:0007669"/>
    <property type="project" value="UniProtKB-UniRule"/>
</dbReference>
<keyword evidence="6 9" id="KW-1133">Transmembrane helix</keyword>
<dbReference type="GO" id="GO:0015450">
    <property type="term" value="F:protein-transporting ATPase activity"/>
    <property type="evidence" value="ECO:0007669"/>
    <property type="project" value="InterPro"/>
</dbReference>
<name>A0A538T6R9_UNCEI</name>
<feature type="transmembrane region" description="Helical" evidence="9">
    <location>
        <begin position="267"/>
        <end position="295"/>
    </location>
</feature>
<dbReference type="PANTHER" id="PTHR30081:SF8">
    <property type="entry name" value="PROTEIN TRANSLOCASE SUBUNIT SECF"/>
    <property type="match status" value="1"/>
</dbReference>
<evidence type="ECO:0000256" key="7">
    <source>
        <dbReference type="ARBA" id="ARBA00023010"/>
    </source>
</evidence>
<evidence type="ECO:0000256" key="1">
    <source>
        <dbReference type="ARBA" id="ARBA00004651"/>
    </source>
</evidence>
<evidence type="ECO:0000256" key="4">
    <source>
        <dbReference type="ARBA" id="ARBA00022692"/>
    </source>
</evidence>
<keyword evidence="5 9" id="KW-0653">Protein transport</keyword>
<evidence type="ECO:0000256" key="9">
    <source>
        <dbReference type="HAMAP-Rule" id="MF_01464"/>
    </source>
</evidence>
<comment type="subcellular location">
    <subcellularLocation>
        <location evidence="1 9">Cell membrane</location>
        <topology evidence="1 9">Multi-pass membrane protein</topology>
    </subcellularLocation>
</comment>
<evidence type="ECO:0000256" key="6">
    <source>
        <dbReference type="ARBA" id="ARBA00022989"/>
    </source>
</evidence>
<evidence type="ECO:0000313" key="11">
    <source>
        <dbReference type="EMBL" id="TMQ47971.1"/>
    </source>
</evidence>
<dbReference type="InterPro" id="IPR005665">
    <property type="entry name" value="SecF_bac"/>
</dbReference>
<accession>A0A538T6R9</accession>
<feature type="transmembrane region" description="Helical" evidence="9">
    <location>
        <begin position="231"/>
        <end position="255"/>
    </location>
</feature>
<feature type="domain" description="Protein export membrane protein SecD/SecF C-terminal" evidence="10">
    <location>
        <begin position="112"/>
        <end position="292"/>
    </location>
</feature>
<protein>
    <recommendedName>
        <fullName evidence="9">Protein-export membrane protein SecF</fullName>
    </recommendedName>
</protein>
<comment type="function">
    <text evidence="9">Part of the Sec protein translocase complex. Interacts with the SecYEG preprotein conducting channel. SecDF uses the proton motive force (PMF) to complete protein translocation after the ATP-dependent function of SecA.</text>
</comment>
<dbReference type="NCBIfam" id="TIGR00916">
    <property type="entry name" value="2A0604s01"/>
    <property type="match status" value="1"/>
</dbReference>
<dbReference type="InterPro" id="IPR048634">
    <property type="entry name" value="SecD_SecF_C"/>
</dbReference>
<evidence type="ECO:0000313" key="12">
    <source>
        <dbReference type="EMBL" id="TMQ59333.1"/>
    </source>
</evidence>
<dbReference type="EMBL" id="VBOV01000103">
    <property type="protein sequence ID" value="TMQ59333.1"/>
    <property type="molecule type" value="Genomic_DNA"/>
</dbReference>
<dbReference type="Pfam" id="PF07549">
    <property type="entry name" value="Sec_GG"/>
    <property type="match status" value="1"/>
</dbReference>
<comment type="subunit">
    <text evidence="9">Forms a complex with SecD. Part of the essential Sec protein translocation apparatus which comprises SecA, SecYEG and auxiliary proteins SecDF. Other proteins may also be involved.</text>
</comment>
<evidence type="ECO:0000259" key="10">
    <source>
        <dbReference type="Pfam" id="PF02355"/>
    </source>
</evidence>
<dbReference type="PANTHER" id="PTHR30081">
    <property type="entry name" value="PROTEIN-EXPORT MEMBRANE PROTEIN SEC"/>
    <property type="match status" value="1"/>
</dbReference>
<dbReference type="Proteomes" id="UP000316292">
    <property type="component" value="Unassembled WGS sequence"/>
</dbReference>
<dbReference type="PRINTS" id="PR01755">
    <property type="entry name" value="SECFTRNLCASE"/>
</dbReference>
<reference evidence="13 14" key="1">
    <citation type="journal article" date="2019" name="Nat. Microbiol.">
        <title>Mediterranean grassland soil C-N compound turnover is dependent on rainfall and depth, and is mediated by genomically divergent microorganisms.</title>
        <authorList>
            <person name="Diamond S."/>
            <person name="Andeer P.F."/>
            <person name="Li Z."/>
            <person name="Crits-Christoph A."/>
            <person name="Burstein D."/>
            <person name="Anantharaman K."/>
            <person name="Lane K.R."/>
            <person name="Thomas B.C."/>
            <person name="Pan C."/>
            <person name="Northen T.R."/>
            <person name="Banfield J.F."/>
        </authorList>
    </citation>
    <scope>NUCLEOTIDE SEQUENCE [LARGE SCALE GENOMIC DNA]</scope>
    <source>
        <strain evidence="11">WS_1</strain>
        <strain evidence="12">WS_5</strain>
    </source>
</reference>
<evidence type="ECO:0000313" key="13">
    <source>
        <dbReference type="Proteomes" id="UP000316292"/>
    </source>
</evidence>
<keyword evidence="8 9" id="KW-0472">Membrane</keyword>
<proteinExistence type="inferred from homology"/>
<sequence length="305" mass="33174">MFQLLHGVNVDWMGRRHIAFIISGACVLISLISLMVHGGPRYGVDFTGGSLVEIQTTPPLHADQVRAAVDHAGYSGSEIQELSRPGQFLIRVESKPGNQSPASGIAHAVQTEHSSARVEVLRVETVGPRVGSELRGAAIKAILFAMGLILIYVGIRYDWRYSLGAVVALFHDVFITVGALSITNKEITLTVVAALLTIAGFSINDTIVIFDRIRERSKTLRREPPAKVMNIAVNETLSRTIITSFTVFLTVLSLYLLGGEVIHDFSFAMLVGVVFGTYSSVYVASGLALEIQLWLERAGTGRPKR</sequence>
<keyword evidence="2 9" id="KW-0813">Transport</keyword>
<gene>
    <name evidence="9 12" type="primary">secF</name>
    <name evidence="11" type="ORF">E6K71_08495</name>
    <name evidence="12" type="ORF">E6K75_04220</name>
</gene>
<keyword evidence="4 9" id="KW-0812">Transmembrane</keyword>
<dbReference type="Pfam" id="PF02355">
    <property type="entry name" value="SecD_SecF_C"/>
    <property type="match status" value="1"/>
</dbReference>
<feature type="transmembrane region" description="Helical" evidence="9">
    <location>
        <begin position="18"/>
        <end position="36"/>
    </location>
</feature>
<comment type="caution">
    <text evidence="12">The sequence shown here is derived from an EMBL/GenBank/DDBJ whole genome shotgun (WGS) entry which is preliminary data.</text>
</comment>
<dbReference type="AlphaFoldDB" id="A0A538T6R9"/>
<dbReference type="HAMAP" id="MF_01464_B">
    <property type="entry name" value="SecF_B"/>
    <property type="match status" value="1"/>
</dbReference>
<dbReference type="Gene3D" id="1.20.1640.10">
    <property type="entry name" value="Multidrug efflux transporter AcrB transmembrane domain"/>
    <property type="match status" value="1"/>
</dbReference>
<organism evidence="12 14">
    <name type="scientific">Eiseniibacteriota bacterium</name>
    <dbReference type="NCBI Taxonomy" id="2212470"/>
    <lineage>
        <taxon>Bacteria</taxon>
        <taxon>Candidatus Eiseniibacteriota</taxon>
    </lineage>
</organism>
<evidence type="ECO:0000313" key="14">
    <source>
        <dbReference type="Proteomes" id="UP000320913"/>
    </source>
</evidence>
<dbReference type="InterPro" id="IPR022813">
    <property type="entry name" value="SecD/SecF_arch_bac"/>
</dbReference>
<dbReference type="InterPro" id="IPR055344">
    <property type="entry name" value="SecD_SecF_C_bact"/>
</dbReference>
<feature type="transmembrane region" description="Helical" evidence="9">
    <location>
        <begin position="162"/>
        <end position="182"/>
    </location>
</feature>
<dbReference type="GO" id="GO:0006605">
    <property type="term" value="P:protein targeting"/>
    <property type="evidence" value="ECO:0007669"/>
    <property type="project" value="UniProtKB-UniRule"/>
</dbReference>
<dbReference type="InterPro" id="IPR022645">
    <property type="entry name" value="SecD/SecF_bac"/>
</dbReference>
<feature type="transmembrane region" description="Helical" evidence="9">
    <location>
        <begin position="188"/>
        <end position="210"/>
    </location>
</feature>
<keyword evidence="3 9" id="KW-1003">Cell membrane</keyword>
<dbReference type="SUPFAM" id="SSF82866">
    <property type="entry name" value="Multidrug efflux transporter AcrB transmembrane domain"/>
    <property type="match status" value="1"/>
</dbReference>
<evidence type="ECO:0000256" key="8">
    <source>
        <dbReference type="ARBA" id="ARBA00023136"/>
    </source>
</evidence>
<dbReference type="EMBL" id="VBOR01000091">
    <property type="protein sequence ID" value="TMQ47971.1"/>
    <property type="molecule type" value="Genomic_DNA"/>
</dbReference>
<dbReference type="NCBIfam" id="TIGR00966">
    <property type="entry name" value="transloc_SecF"/>
    <property type="match status" value="1"/>
</dbReference>
<dbReference type="Proteomes" id="UP000320913">
    <property type="component" value="Unassembled WGS sequence"/>
</dbReference>
<dbReference type="InterPro" id="IPR022646">
    <property type="entry name" value="SecD/SecF_CS"/>
</dbReference>
<evidence type="ECO:0000256" key="5">
    <source>
        <dbReference type="ARBA" id="ARBA00022927"/>
    </source>
</evidence>